<name>A0AA46C524_9XANT</name>
<evidence type="ECO:0000256" key="1">
    <source>
        <dbReference type="SAM" id="MobiDB-lite"/>
    </source>
</evidence>
<evidence type="ECO:0000313" key="2">
    <source>
        <dbReference type="EMBL" id="SUZ26513.1"/>
    </source>
</evidence>
<feature type="compositionally biased region" description="Basic and acidic residues" evidence="1">
    <location>
        <begin position="108"/>
        <end position="126"/>
    </location>
</feature>
<dbReference type="NCBIfam" id="NF041356">
    <property type="entry name" value="XopR"/>
    <property type="match status" value="1"/>
</dbReference>
<dbReference type="EMBL" id="UIHB01000001">
    <property type="protein sequence ID" value="SUZ26513.1"/>
    <property type="molecule type" value="Genomic_DNA"/>
</dbReference>
<proteinExistence type="predicted"/>
<evidence type="ECO:0000313" key="3">
    <source>
        <dbReference type="Proteomes" id="UP000254168"/>
    </source>
</evidence>
<feature type="compositionally biased region" description="Low complexity" evidence="1">
    <location>
        <begin position="58"/>
        <end position="69"/>
    </location>
</feature>
<dbReference type="AlphaFoldDB" id="A0AA46C524"/>
<feature type="compositionally biased region" description="Polar residues" evidence="1">
    <location>
        <begin position="140"/>
        <end position="156"/>
    </location>
</feature>
<sequence>MRLSHLFGNRPRVAPDPHSANSTETTPLIAGASPQHPLSRAPKSAAAQGAPNSHRGMLASARRSLASLRKQLPLTCMGSPTLESVESPPARTPPVTPDRTQQMHGKQTRVDERRQPPMPHRTDHQRVQWPRPQQAPPTRPSVSIPSKPSRAQQLHGQQRPIDPRMQAPVPERMRRDEGPLPQHGMPVPDSVPITPKPSRSSVSSPRPQPGRPPSLRSLDRELAEITKRCSDIQKQLFIEDREATPEEQQLLETRAVLIARRNEVRDSQLDALLVALAPMEDIRAPRTTASGLAMVQMDVMQHNRREVLKARRKSVDRTALAKNYARAERRLESLKKGDAPDDQIRRLQRMMQGYRNMLALEQIVKNTDDQLERLGAPRLMAGIPTTAEERRQSVRKERDAHQEAIDNGYS</sequence>
<comment type="caution">
    <text evidence="2">The sequence shown here is derived from an EMBL/GenBank/DDBJ whole genome shotgun (WGS) entry which is preliminary data.</text>
</comment>
<keyword evidence="3" id="KW-1185">Reference proteome</keyword>
<reference evidence="2 3" key="1">
    <citation type="submission" date="2018-06" db="EMBL/GenBank/DDBJ databases">
        <authorList>
            <person name="Pothier F. J."/>
        </authorList>
    </citation>
    <scope>NUCLEOTIDE SEQUENCE [LARGE SCALE GENOMIC DNA]</scope>
    <source>
        <strain evidence="2 3">CPBF 424</strain>
    </source>
</reference>
<protein>
    <submittedName>
        <fullName evidence="2">Type III secretion protein</fullName>
    </submittedName>
</protein>
<organism evidence="2 3">
    <name type="scientific">Xanthomonas euroxanthea</name>
    <dbReference type="NCBI Taxonomy" id="2259622"/>
    <lineage>
        <taxon>Bacteria</taxon>
        <taxon>Pseudomonadati</taxon>
        <taxon>Pseudomonadota</taxon>
        <taxon>Gammaproteobacteria</taxon>
        <taxon>Lysobacterales</taxon>
        <taxon>Lysobacteraceae</taxon>
        <taxon>Xanthomonas</taxon>
    </lineage>
</organism>
<feature type="compositionally biased region" description="Low complexity" evidence="1">
    <location>
        <begin position="196"/>
        <end position="205"/>
    </location>
</feature>
<accession>A0AA46C524</accession>
<feature type="region of interest" description="Disordered" evidence="1">
    <location>
        <begin position="1"/>
        <end position="216"/>
    </location>
</feature>
<gene>
    <name evidence="2" type="ORF">CPBF424_02680</name>
</gene>
<dbReference type="Proteomes" id="UP000254168">
    <property type="component" value="Unassembled WGS sequence"/>
</dbReference>
<feature type="compositionally biased region" description="Basic and acidic residues" evidence="1">
    <location>
        <begin position="387"/>
        <end position="404"/>
    </location>
</feature>
<feature type="region of interest" description="Disordered" evidence="1">
    <location>
        <begin position="382"/>
        <end position="410"/>
    </location>
</feature>